<evidence type="ECO:0000313" key="17">
    <source>
        <dbReference type="Proteomes" id="UP000076770"/>
    </source>
</evidence>
<dbReference type="GO" id="GO:0003824">
    <property type="term" value="F:catalytic activity"/>
    <property type="evidence" value="ECO:0007669"/>
    <property type="project" value="InterPro"/>
</dbReference>
<evidence type="ECO:0000313" key="4">
    <source>
        <dbReference type="EMBL" id="AKA79925.1"/>
    </source>
</evidence>
<evidence type="ECO:0000313" key="21">
    <source>
        <dbReference type="Proteomes" id="UP000273443"/>
    </source>
</evidence>
<evidence type="ECO:0000313" key="3">
    <source>
        <dbReference type="EMBL" id="AKA77233.1"/>
    </source>
</evidence>
<dbReference type="Proteomes" id="UP000282269">
    <property type="component" value="Chromosome"/>
</dbReference>
<evidence type="ECO:0000313" key="25">
    <source>
        <dbReference type="Proteomes" id="UP000594632"/>
    </source>
</evidence>
<dbReference type="KEGG" id="ssof:SULC_2381"/>
<evidence type="ECO:0000313" key="15">
    <source>
        <dbReference type="Proteomes" id="UP000033085"/>
    </source>
</evidence>
<dbReference type="Proteomes" id="UP000269431">
    <property type="component" value="Chromosome"/>
</dbReference>
<evidence type="ECO:0000313" key="19">
    <source>
        <dbReference type="Proteomes" id="UP000269431"/>
    </source>
</evidence>
<dbReference type="Proteomes" id="UP000033057">
    <property type="component" value="Chromosome"/>
</dbReference>
<dbReference type="EMBL" id="CP011055">
    <property type="protein sequence ID" value="AKA74537.1"/>
    <property type="molecule type" value="Genomic_DNA"/>
</dbReference>
<sequence>MPFLENGSMVYGDFIRNQEVRKRITKEELGIEEDEIPERVVVTPMPFNTQFPKNFEDTLTNLGIKVNRLKVEDQILRQFGGNLLLEKDGNRGFIAFIGRGLIDFTERIRILATVSRIKDILFIGTAGSLSNEILIGDLNIPKYAIPFENVSDFYADPTIAIPQADEKLLNEVYEYAEETGVKTHSTLHATLLFPYSETTEFLNYLLNIGVSTIDMEVSAFYKMSRFYGKRAVAVLRISDMPLIELHKQEELIKARREIAVNAVFRITLRFLKLI</sequence>
<reference evidence="13" key="3">
    <citation type="submission" date="2016-04" db="EMBL/GenBank/DDBJ databases">
        <authorList>
            <person name="Evans L.H."/>
            <person name="Alamgir A."/>
            <person name="Owens N."/>
            <person name="Weber N.D."/>
            <person name="Virtaneva K."/>
            <person name="Barbian K."/>
            <person name="Babar A."/>
            <person name="Rosenke K."/>
        </authorList>
    </citation>
    <scope>NUCLEOTIDE SEQUENCE</scope>
    <source>
        <strain evidence="13">P1</strain>
    </source>
</reference>
<reference evidence="14 15" key="1">
    <citation type="journal article" date="2015" name="Genome Announc.">
        <title>Complete Genome Sequence of Sulfolobus solfataricus Strain 98/2 and Evolved Derivatives.</title>
        <authorList>
            <person name="McCarthy S."/>
            <person name="Gradnigo J."/>
            <person name="Johnson T."/>
            <person name="Payne S."/>
            <person name="Lipzen A."/>
            <person name="Martin J."/>
            <person name="Schackwitz W."/>
            <person name="Moriyama E."/>
            <person name="Blum P."/>
        </authorList>
    </citation>
    <scope>NUCLEOTIDE SEQUENCE [LARGE SCALE GENOMIC DNA]</scope>
    <source>
        <strain evidence="14">98/2 SULC</strain>
        <strain evidence="2">SARC-B</strain>
        <strain evidence="3">SARC-C</strain>
        <strain evidence="4 16">SULA</strain>
        <strain evidence="15">SULB</strain>
    </source>
</reference>
<reference evidence="18 19" key="4">
    <citation type="journal article" date="2018" name="Proc. Natl. Acad. Sci. U.S.A.">
        <title>Nonmutational mechanism of inheritance in the Archaeon Sulfolobus solfataricus.</title>
        <authorList>
            <person name="Payne S."/>
            <person name="McCarthy S."/>
            <person name="Johnson T."/>
            <person name="North E."/>
            <person name="Blum P."/>
        </authorList>
    </citation>
    <scope>NUCLEOTIDE SEQUENCE [LARGE SCALE GENOMIC DNA]</scope>
    <source>
        <strain evidence="6 18">SARC-H</strain>
        <strain evidence="7 22">SARC-I</strain>
        <strain evidence="9 23">SARC-N</strain>
        <strain evidence="10 24">SARC-O</strain>
        <strain evidence="11 19">SUL120</strain>
        <strain evidence="5 20">SULG</strain>
        <strain evidence="8 21">SULM</strain>
    </source>
</reference>
<dbReference type="EMBL" id="CP033240">
    <property type="protein sequence ID" value="AZF82086.1"/>
    <property type="molecule type" value="Genomic_DNA"/>
</dbReference>
<evidence type="ECO:0000313" key="23">
    <source>
        <dbReference type="Proteomes" id="UP000278715"/>
    </source>
</evidence>
<dbReference type="KEGG" id="ssol:SULB_2384"/>
<dbReference type="EMBL" id="CP033236">
    <property type="protein sequence ID" value="AZF71632.1"/>
    <property type="molecule type" value="Genomic_DNA"/>
</dbReference>
<organism evidence="4 16">
    <name type="scientific">Saccharolobus solfataricus</name>
    <name type="common">Sulfolobus solfataricus</name>
    <dbReference type="NCBI Taxonomy" id="2287"/>
    <lineage>
        <taxon>Archaea</taxon>
        <taxon>Thermoproteota</taxon>
        <taxon>Thermoprotei</taxon>
        <taxon>Sulfolobales</taxon>
        <taxon>Sulfolobaceae</taxon>
        <taxon>Saccharolobus</taxon>
    </lineage>
</organism>
<reference evidence="12 25" key="6">
    <citation type="journal article" date="2020" name="Nat. Commun.">
        <title>The structures of two archaeal type IV pili illuminate evolutionary relationships.</title>
        <authorList>
            <person name="Wang F."/>
            <person name="Baquero D.P."/>
            <person name="Su Z."/>
            <person name="Beltran L.C."/>
            <person name="Prangishvili D."/>
            <person name="Krupovic M."/>
            <person name="Egelman E.H."/>
        </authorList>
    </citation>
    <scope>NUCLEOTIDE SEQUENCE [LARGE SCALE GENOMIC DNA]</scope>
    <source>
        <strain evidence="12 25">POZ149</strain>
    </source>
</reference>
<dbReference type="KEGG" id="ssoa:SULA_2383"/>
<evidence type="ECO:0000313" key="14">
    <source>
        <dbReference type="Proteomes" id="UP000033057"/>
    </source>
</evidence>
<dbReference type="GO" id="GO:0005829">
    <property type="term" value="C:cytosol"/>
    <property type="evidence" value="ECO:0007669"/>
    <property type="project" value="TreeGrafter"/>
</dbReference>
<dbReference type="EMBL" id="CP033238">
    <property type="protein sequence ID" value="AZF76875.1"/>
    <property type="molecule type" value="Genomic_DNA"/>
</dbReference>
<name>A0A0E3MKA3_SACSO</name>
<accession>A0A0E3MKA3</accession>
<evidence type="ECO:0000313" key="18">
    <source>
        <dbReference type="Proteomes" id="UP000267993"/>
    </source>
</evidence>
<dbReference type="GO" id="GO:0009116">
    <property type="term" value="P:nucleoside metabolic process"/>
    <property type="evidence" value="ECO:0007669"/>
    <property type="project" value="InterPro"/>
</dbReference>
<evidence type="ECO:0000313" key="22">
    <source>
        <dbReference type="Proteomes" id="UP000275843"/>
    </source>
</evidence>
<evidence type="ECO:0000313" key="13">
    <source>
        <dbReference type="EMBL" id="SAI85198.1"/>
    </source>
</evidence>
<dbReference type="Gene3D" id="3.40.50.1580">
    <property type="entry name" value="Nucleoside phosphorylase domain"/>
    <property type="match status" value="1"/>
</dbReference>
<dbReference type="Proteomes" id="UP000033106">
    <property type="component" value="Chromosome"/>
</dbReference>
<dbReference type="Proteomes" id="UP000033085">
    <property type="component" value="Chromosome"/>
</dbReference>
<evidence type="ECO:0000313" key="16">
    <source>
        <dbReference type="Proteomes" id="UP000033106"/>
    </source>
</evidence>
<dbReference type="Proteomes" id="UP000273194">
    <property type="component" value="Chromosome"/>
</dbReference>
<dbReference type="PATRIC" id="fig|2287.6.peg.2512"/>
<dbReference type="Pfam" id="PF01048">
    <property type="entry name" value="PNP_UDP_1"/>
    <property type="match status" value="1"/>
</dbReference>
<evidence type="ECO:0000313" key="10">
    <source>
        <dbReference type="EMBL" id="AZF82086.1"/>
    </source>
</evidence>
<dbReference type="EMBL" id="CP033237">
    <property type="protein sequence ID" value="AZF74252.1"/>
    <property type="molecule type" value="Genomic_DNA"/>
</dbReference>
<dbReference type="OMA" id="MELSAFY"/>
<evidence type="ECO:0000313" key="6">
    <source>
        <dbReference type="EMBL" id="AZF71632.1"/>
    </source>
</evidence>
<dbReference type="InterPro" id="IPR000845">
    <property type="entry name" value="Nucleoside_phosphorylase_d"/>
</dbReference>
<dbReference type="Proteomes" id="UP000273443">
    <property type="component" value="Chromosome"/>
</dbReference>
<proteinExistence type="predicted"/>
<dbReference type="InterPro" id="IPR035994">
    <property type="entry name" value="Nucleoside_phosphorylase_sf"/>
</dbReference>
<dbReference type="Proteomes" id="UP000278715">
    <property type="component" value="Chromosome"/>
</dbReference>
<reference evidence="4" key="5">
    <citation type="submission" date="2018-10" db="EMBL/GenBank/DDBJ databases">
        <authorList>
            <person name="McCarthy S."/>
            <person name="Gradnigo J."/>
            <person name="Johnson T."/>
            <person name="Payne S."/>
            <person name="Lipzen A."/>
            <person name="Schackwitz W."/>
            <person name="Martin J."/>
            <person name="Moriyama E."/>
            <person name="Blum P."/>
        </authorList>
    </citation>
    <scope>NUCLEOTIDE SEQUENCE</scope>
    <source>
        <strain evidence="2">SARC-B</strain>
        <strain evidence="3">SARC-C</strain>
        <strain evidence="4">SULA</strain>
    </source>
</reference>
<dbReference type="PANTHER" id="PTHR43691">
    <property type="entry name" value="URIDINE PHOSPHORYLASE"/>
    <property type="match status" value="1"/>
</dbReference>
<dbReference type="Proteomes" id="UP000076770">
    <property type="component" value="Chromosome i"/>
</dbReference>
<evidence type="ECO:0000313" key="2">
    <source>
        <dbReference type="EMBL" id="AKA74537.1"/>
    </source>
</evidence>
<dbReference type="EMBL" id="CP050869">
    <property type="protein sequence ID" value="QPG48852.1"/>
    <property type="molecule type" value="Genomic_DNA"/>
</dbReference>
<dbReference type="EMBL" id="CP033239">
    <property type="protein sequence ID" value="AZF79482.1"/>
    <property type="molecule type" value="Genomic_DNA"/>
</dbReference>
<evidence type="ECO:0000313" key="24">
    <source>
        <dbReference type="Proteomes" id="UP000282269"/>
    </source>
</evidence>
<evidence type="ECO:0000313" key="9">
    <source>
        <dbReference type="EMBL" id="AZF79482.1"/>
    </source>
</evidence>
<dbReference type="EMBL" id="CP033241">
    <property type="protein sequence ID" value="AZF84672.1"/>
    <property type="molecule type" value="Genomic_DNA"/>
</dbReference>
<evidence type="ECO:0000313" key="11">
    <source>
        <dbReference type="EMBL" id="AZF84672.1"/>
    </source>
</evidence>
<evidence type="ECO:0000259" key="1">
    <source>
        <dbReference type="Pfam" id="PF01048"/>
    </source>
</evidence>
<dbReference type="EMBL" id="CP011056">
    <property type="protein sequence ID" value="AKA77233.1"/>
    <property type="molecule type" value="Genomic_DNA"/>
</dbReference>
<protein>
    <submittedName>
        <fullName evidence="4 13">Purine nucleoside phosphorylase</fullName>
    </submittedName>
</protein>
<dbReference type="EMBL" id="LT549890">
    <property type="protein sequence ID" value="SAI85198.1"/>
    <property type="molecule type" value="Genomic_DNA"/>
</dbReference>
<dbReference type="SMR" id="A0A0E3MKA3"/>
<feature type="domain" description="Nucleoside phosphorylase" evidence="1">
    <location>
        <begin position="80"/>
        <end position="272"/>
    </location>
</feature>
<evidence type="ECO:0000313" key="12">
    <source>
        <dbReference type="EMBL" id="QPG48852.1"/>
    </source>
</evidence>
<dbReference type="OrthoDB" id="372263at2157"/>
<dbReference type="PANTHER" id="PTHR43691:SF11">
    <property type="entry name" value="FI09636P-RELATED"/>
    <property type="match status" value="1"/>
</dbReference>
<dbReference type="Proteomes" id="UP000594632">
    <property type="component" value="Chromosome"/>
</dbReference>
<gene>
    <name evidence="12" type="ORF">HFC64_01755</name>
    <name evidence="13" type="ORF">SSOP1_1644</name>
    <name evidence="4" type="ORF">SULA_2383</name>
    <name evidence="2" type="ORF">SULB_2384</name>
    <name evidence="3" type="ORF">SULC_2381</name>
    <name evidence="5" type="ORF">SULG_12075</name>
    <name evidence="6" type="ORF">SULH_12075</name>
    <name evidence="7" type="ORF">SULI_12075</name>
    <name evidence="8" type="ORF">SULM_12065</name>
    <name evidence="9" type="ORF">SULN_12065</name>
    <name evidence="10" type="ORF">SULO_12075</name>
    <name evidence="11" type="ORF">SULZ_12075</name>
</gene>
<dbReference type="Proteomes" id="UP000267993">
    <property type="component" value="Chromosome"/>
</dbReference>
<dbReference type="SUPFAM" id="SSF53167">
    <property type="entry name" value="Purine and uridine phosphorylases"/>
    <property type="match status" value="1"/>
</dbReference>
<reference evidence="17" key="2">
    <citation type="submission" date="2016-04" db="EMBL/GenBank/DDBJ databases">
        <authorList>
            <person name="Shah S.A."/>
            <person name="Garrett R.A."/>
        </authorList>
    </citation>
    <scope>NUCLEOTIDE SEQUENCE [LARGE SCALE GENOMIC DNA]</scope>
    <source>
        <strain evidence="17">ATCC 35091 / DSM 1616 / JCM 8930 / NBRC 15331 / P1</strain>
    </source>
</reference>
<dbReference type="Proteomes" id="UP000275843">
    <property type="component" value="Chromosome"/>
</dbReference>
<dbReference type="EMBL" id="CP011057">
    <property type="protein sequence ID" value="AKA79925.1"/>
    <property type="molecule type" value="Genomic_DNA"/>
</dbReference>
<evidence type="ECO:0000313" key="20">
    <source>
        <dbReference type="Proteomes" id="UP000273194"/>
    </source>
</evidence>
<evidence type="ECO:0000313" key="8">
    <source>
        <dbReference type="EMBL" id="AZF76875.1"/>
    </source>
</evidence>
<evidence type="ECO:0000313" key="5">
    <source>
        <dbReference type="EMBL" id="AZF69012.1"/>
    </source>
</evidence>
<dbReference type="EMBL" id="CP033235">
    <property type="protein sequence ID" value="AZF69012.1"/>
    <property type="molecule type" value="Genomic_DNA"/>
</dbReference>
<dbReference type="AlphaFoldDB" id="A0A0E3MKA3"/>
<evidence type="ECO:0000313" key="7">
    <source>
        <dbReference type="EMBL" id="AZF74252.1"/>
    </source>
</evidence>